<reference evidence="5 6" key="1">
    <citation type="submission" date="2018-08" db="EMBL/GenBank/DDBJ databases">
        <title>A genome reference for cultivated species of the human gut microbiota.</title>
        <authorList>
            <person name="Zou Y."/>
            <person name="Xue W."/>
            <person name="Luo G."/>
        </authorList>
    </citation>
    <scope>NUCLEOTIDE SEQUENCE [LARGE SCALE GENOMIC DNA]</scope>
    <source>
        <strain evidence="5 6">OM06-4</strain>
    </source>
</reference>
<dbReference type="InterPro" id="IPR037057">
    <property type="entry name" value="DNA_rep_MutH/T2_RE_sf"/>
</dbReference>
<dbReference type="RefSeq" id="WP_117581533.1">
    <property type="nucleotide sequence ID" value="NZ_QUSL01000014.1"/>
</dbReference>
<keyword evidence="2 5" id="KW-0255">Endonuclease</keyword>
<dbReference type="GO" id="GO:0004519">
    <property type="term" value="F:endonuclease activity"/>
    <property type="evidence" value="ECO:0007669"/>
    <property type="project" value="UniProtKB-KW"/>
</dbReference>
<dbReference type="SUPFAM" id="SSF52980">
    <property type="entry name" value="Restriction endonuclease-like"/>
    <property type="match status" value="2"/>
</dbReference>
<evidence type="ECO:0000256" key="1">
    <source>
        <dbReference type="ARBA" id="ARBA00022722"/>
    </source>
</evidence>
<protein>
    <submittedName>
        <fullName evidence="5">Restriction endonuclease</fullName>
    </submittedName>
</protein>
<accession>A0A3E3ECT6</accession>
<sequence>MLFDYDDGSTESILKYAKKLKNKTFRDVLEAYDKSPKKIYSNPYDNSISIFSDNVVEYSANTKSKGEMGNFLEKYYFGYKPNGKQEADFPKVGIELKQTCIDLKKNGEYTAGERLSITNISYRDPIEEDFYKSHVWEKMRLILLVHYLRDKSKGRLDYEMLYVNLFTPPKKDLDVIIDDYNKINNKLKAGLAHELSESDTLYLGACTKGATALKSMQPQYYGDKRLAKKRNFCFKRSYMNYILQTYVLNEKVLYESIIKDKNEIKNITFEEYIINKMNYFIGKTDKQLCELFGRCYNNNKAQWSDLAYKMLGIKSNRAEELIKAGVVVKSIRIEEDGSIKENMSFPLFKFKDLIKEEWENSEVYGYFNETRFLFVIYKNNGFCYEFLGAQMWNMPYNDLNTVVYKGWKNIQTCIIEGVKFKKSGNKMKNNLPKKKDNPIIHIRPHAKKAAYKLHNGYQQGNVETDANELPNGEWMTTQSFWINNSYILSQLRFK</sequence>
<dbReference type="Proteomes" id="UP000261032">
    <property type="component" value="Unassembled WGS sequence"/>
</dbReference>
<feature type="domain" description="DNA mismatch repair MutH/Type II restriction enzyme Sau3AI" evidence="4">
    <location>
        <begin position="79"/>
        <end position="179"/>
    </location>
</feature>
<dbReference type="GO" id="GO:0016787">
    <property type="term" value="F:hydrolase activity"/>
    <property type="evidence" value="ECO:0007669"/>
    <property type="project" value="UniProtKB-KW"/>
</dbReference>
<dbReference type="InterPro" id="IPR011337">
    <property type="entry name" value="DNA_rep_MutH/RE_typeII_Sau3AI"/>
</dbReference>
<evidence type="ECO:0000259" key="4">
    <source>
        <dbReference type="SMART" id="SM00927"/>
    </source>
</evidence>
<dbReference type="NCBIfam" id="NF040973">
    <property type="entry name" value="restrict_Sau3AI"/>
    <property type="match status" value="1"/>
</dbReference>
<dbReference type="CDD" id="cd22355">
    <property type="entry name" value="Sau3AI_C"/>
    <property type="match status" value="1"/>
</dbReference>
<evidence type="ECO:0000256" key="2">
    <source>
        <dbReference type="ARBA" id="ARBA00022759"/>
    </source>
</evidence>
<evidence type="ECO:0000256" key="3">
    <source>
        <dbReference type="ARBA" id="ARBA00022801"/>
    </source>
</evidence>
<organism evidence="5 6">
    <name type="scientific">Thomasclavelia ramosa</name>
    <dbReference type="NCBI Taxonomy" id="1547"/>
    <lineage>
        <taxon>Bacteria</taxon>
        <taxon>Bacillati</taxon>
        <taxon>Bacillota</taxon>
        <taxon>Erysipelotrichia</taxon>
        <taxon>Erysipelotrichales</taxon>
        <taxon>Coprobacillaceae</taxon>
        <taxon>Thomasclavelia</taxon>
    </lineage>
</organism>
<proteinExistence type="predicted"/>
<comment type="caution">
    <text evidence="5">The sequence shown here is derived from an EMBL/GenBank/DDBJ whole genome shotgun (WGS) entry which is preliminary data.</text>
</comment>
<gene>
    <name evidence="5" type="ORF">DXB93_09960</name>
</gene>
<dbReference type="Pfam" id="PF02976">
    <property type="entry name" value="MutH"/>
    <property type="match status" value="1"/>
</dbReference>
<dbReference type="SMART" id="SM00927">
    <property type="entry name" value="MutH"/>
    <property type="match status" value="1"/>
</dbReference>
<dbReference type="InterPro" id="IPR011335">
    <property type="entry name" value="Restrct_endonuc-II-like"/>
</dbReference>
<dbReference type="CDD" id="cd22356">
    <property type="entry name" value="Sau3AI_N-like"/>
    <property type="match status" value="1"/>
</dbReference>
<dbReference type="AlphaFoldDB" id="A0A3E3ECT6"/>
<name>A0A3E3ECT6_9FIRM</name>
<dbReference type="EMBL" id="QUSL01000014">
    <property type="protein sequence ID" value="RGD84743.1"/>
    <property type="molecule type" value="Genomic_DNA"/>
</dbReference>
<keyword evidence="1" id="KW-0540">Nuclease</keyword>
<evidence type="ECO:0000313" key="6">
    <source>
        <dbReference type="Proteomes" id="UP000261032"/>
    </source>
</evidence>
<dbReference type="Gene3D" id="3.40.600.10">
    <property type="entry name" value="DNA mismatch repair MutH/Restriction endonuclease, type II"/>
    <property type="match status" value="2"/>
</dbReference>
<keyword evidence="3" id="KW-0378">Hydrolase</keyword>
<dbReference type="GO" id="GO:0003677">
    <property type="term" value="F:DNA binding"/>
    <property type="evidence" value="ECO:0007669"/>
    <property type="project" value="InterPro"/>
</dbReference>
<evidence type="ECO:0000313" key="5">
    <source>
        <dbReference type="EMBL" id="RGD84743.1"/>
    </source>
</evidence>